<feature type="region of interest" description="Disordered" evidence="2">
    <location>
        <begin position="1"/>
        <end position="38"/>
    </location>
</feature>
<feature type="compositionally biased region" description="Polar residues" evidence="2">
    <location>
        <begin position="8"/>
        <end position="25"/>
    </location>
</feature>
<organism evidence="3 4">
    <name type="scientific">Amphiprion percula</name>
    <name type="common">Orange clownfish</name>
    <name type="synonym">Lutjanus percula</name>
    <dbReference type="NCBI Taxonomy" id="161767"/>
    <lineage>
        <taxon>Eukaryota</taxon>
        <taxon>Metazoa</taxon>
        <taxon>Chordata</taxon>
        <taxon>Craniata</taxon>
        <taxon>Vertebrata</taxon>
        <taxon>Euteleostomi</taxon>
        <taxon>Actinopterygii</taxon>
        <taxon>Neopterygii</taxon>
        <taxon>Teleostei</taxon>
        <taxon>Neoteleostei</taxon>
        <taxon>Acanthomorphata</taxon>
        <taxon>Ovalentaria</taxon>
        <taxon>Pomacentridae</taxon>
        <taxon>Amphiprion</taxon>
    </lineage>
</organism>
<sequence>MEDGNRTDAASTSKNHSGSLHLQTPKNEDTYEISIPYEENNFEQQGFFNQSDQSFDEPASSAGPSPVNSSYMVITNLRTQLQISVEKNSWLQKRIEDLEEERDFLRCQLDRFIFSTKTQGQEQSQSQYSNGYESRRFNWRARREEDRPAEPQKTDSQHFTSRQFIHRRPGPPTMVASKNHVSGPLSNQLASMNALFSSSQSQALLQGHGSSSSAAARMNEMSGHGNVGPDSLSLLGESDEYLEQDGYMEEEEMISGEDVMTDSINSHQIKRRRVFRAPRIKDAAGVLFRYKKILLTYQRLKNMSKAFQIHGVDRQHGGLHDAHRRAAAWWLRRRWPSNVDILLCSDPFSASQFVPGTFCTRILTRFRSNLKTFGRILIRFRHVLDSFFLAILDKWSHFWKNFESFFAIFEECWTYFK</sequence>
<reference evidence="3" key="3">
    <citation type="submission" date="2025-09" db="UniProtKB">
        <authorList>
            <consortium name="Ensembl"/>
        </authorList>
    </citation>
    <scope>IDENTIFICATION</scope>
</reference>
<reference evidence="3" key="2">
    <citation type="submission" date="2025-08" db="UniProtKB">
        <authorList>
            <consortium name="Ensembl"/>
        </authorList>
    </citation>
    <scope>IDENTIFICATION</scope>
</reference>
<evidence type="ECO:0000313" key="4">
    <source>
        <dbReference type="Proteomes" id="UP000265080"/>
    </source>
</evidence>
<evidence type="ECO:0000256" key="2">
    <source>
        <dbReference type="SAM" id="MobiDB-lite"/>
    </source>
</evidence>
<keyword evidence="4" id="KW-1185">Reference proteome</keyword>
<dbReference type="GeneTree" id="ENSGT00390000013183"/>
<evidence type="ECO:0000313" key="3">
    <source>
        <dbReference type="Ensembl" id="ENSAPEP00000013233.1"/>
    </source>
</evidence>
<protein>
    <submittedName>
        <fullName evidence="3">Coiled-coil domain containing 106a</fullName>
    </submittedName>
</protein>
<dbReference type="STRING" id="161767.ENSAPEP00000013233"/>
<dbReference type="PANTHER" id="PTHR16477">
    <property type="entry name" value="COILED-COIL DOMAIN-CONTAINING PROTEIN 106"/>
    <property type="match status" value="1"/>
</dbReference>
<dbReference type="GO" id="GO:0005654">
    <property type="term" value="C:nucleoplasm"/>
    <property type="evidence" value="ECO:0007669"/>
    <property type="project" value="TreeGrafter"/>
</dbReference>
<feature type="region of interest" description="Disordered" evidence="2">
    <location>
        <begin position="141"/>
        <end position="161"/>
    </location>
</feature>
<feature type="region of interest" description="Disordered" evidence="2">
    <location>
        <begin position="206"/>
        <end position="234"/>
    </location>
</feature>
<proteinExistence type="predicted"/>
<reference evidence="3 4" key="1">
    <citation type="submission" date="2018-03" db="EMBL/GenBank/DDBJ databases">
        <title>Finding Nemo's genes: A chromosome-scale reference assembly of the genome of the orange clownfish Amphiprion percula.</title>
        <authorList>
            <person name="Lehmann R."/>
        </authorList>
    </citation>
    <scope>NUCLEOTIDE SEQUENCE</scope>
</reference>
<dbReference type="Proteomes" id="UP000265080">
    <property type="component" value="Chromosome 7"/>
</dbReference>
<dbReference type="Pfam" id="PF15794">
    <property type="entry name" value="CCDC106"/>
    <property type="match status" value="1"/>
</dbReference>
<dbReference type="Ensembl" id="ENSAPET00000013586.1">
    <property type="protein sequence ID" value="ENSAPEP00000013233.1"/>
    <property type="gene ID" value="ENSAPEG00000009407.1"/>
</dbReference>
<name>A0A3P8SLB6_AMPPE</name>
<keyword evidence="1" id="KW-0175">Coiled coil</keyword>
<feature type="compositionally biased region" description="Basic and acidic residues" evidence="2">
    <location>
        <begin position="141"/>
        <end position="156"/>
    </location>
</feature>
<dbReference type="PANTHER" id="PTHR16477:SF3">
    <property type="entry name" value="COILED-COIL DOMAIN CONTAINING 106B ISOFORM 1-RELATED"/>
    <property type="match status" value="1"/>
</dbReference>
<evidence type="ECO:0000256" key="1">
    <source>
        <dbReference type="SAM" id="Coils"/>
    </source>
</evidence>
<dbReference type="OMA" id="FRAPRIK"/>
<dbReference type="AlphaFoldDB" id="A0A3P8SLB6"/>
<accession>A0A3P8SLB6</accession>
<feature type="coiled-coil region" evidence="1">
    <location>
        <begin position="81"/>
        <end position="108"/>
    </location>
</feature>
<dbReference type="InterPro" id="IPR031591">
    <property type="entry name" value="CCDC106"/>
</dbReference>
<feature type="compositionally biased region" description="Low complexity" evidence="2">
    <location>
        <begin position="206"/>
        <end position="216"/>
    </location>
</feature>